<dbReference type="PANTHER" id="PTHR30161:SF1">
    <property type="entry name" value="FLAGELLAR BIOSYNTHESIS PROTEIN FLHA-RELATED"/>
    <property type="match status" value="1"/>
</dbReference>
<feature type="transmembrane region" description="Helical" evidence="7">
    <location>
        <begin position="239"/>
        <end position="256"/>
    </location>
</feature>
<dbReference type="Proteomes" id="UP000036756">
    <property type="component" value="Unassembled WGS sequence"/>
</dbReference>
<dbReference type="Gene3D" id="1.10.8.540">
    <property type="entry name" value="FHIPEP family, domain 3"/>
    <property type="match status" value="1"/>
</dbReference>
<feature type="transmembrane region" description="Helical" evidence="7">
    <location>
        <begin position="299"/>
        <end position="316"/>
    </location>
</feature>
<dbReference type="InterPro" id="IPR042193">
    <property type="entry name" value="FHIPEP_3"/>
</dbReference>
<keyword evidence="4 7" id="KW-0812">Transmembrane</keyword>
<dbReference type="EMBL" id="LFVU01000027">
    <property type="protein sequence ID" value="KMT21714.1"/>
    <property type="molecule type" value="Genomic_DNA"/>
</dbReference>
<dbReference type="PATRIC" id="fig|1121307.3.peg.1334"/>
<dbReference type="PANTHER" id="PTHR30161">
    <property type="entry name" value="FLAGELLAR EXPORT PROTEIN, MEMBRANE FLHA SUBUNIT-RELATED"/>
    <property type="match status" value="1"/>
</dbReference>
<evidence type="ECO:0000256" key="7">
    <source>
        <dbReference type="RuleBase" id="RU364093"/>
    </source>
</evidence>
<evidence type="ECO:0000256" key="2">
    <source>
        <dbReference type="ARBA" id="ARBA00008835"/>
    </source>
</evidence>
<reference evidence="8 9" key="1">
    <citation type="submission" date="2015-06" db="EMBL/GenBank/DDBJ databases">
        <title>Draft genome sequence of the purine-degrading Clostridium cylindrosporum HC-1 (DSM 605).</title>
        <authorList>
            <person name="Poehlein A."/>
            <person name="Schiel-Bengelsdorf B."/>
            <person name="Bengelsdorf F."/>
            <person name="Daniel R."/>
            <person name="Duerre P."/>
        </authorList>
    </citation>
    <scope>NUCLEOTIDE SEQUENCE [LARGE SCALE GENOMIC DNA]</scope>
    <source>
        <strain evidence="8 9">DSM 605</strain>
    </source>
</reference>
<comment type="similarity">
    <text evidence="2 7">Belongs to the FHIPEP (flagella/HR/invasion proteins export pore) family.</text>
</comment>
<keyword evidence="7" id="KW-0653">Protein transport</keyword>
<keyword evidence="7" id="KW-0813">Transport</keyword>
<dbReference type="Gene3D" id="3.40.50.12790">
    <property type="entry name" value="FHIPEP family, domain 4"/>
    <property type="match status" value="1"/>
</dbReference>
<feature type="transmembrane region" description="Helical" evidence="7">
    <location>
        <begin position="110"/>
        <end position="133"/>
    </location>
</feature>
<evidence type="ECO:0000256" key="1">
    <source>
        <dbReference type="ARBA" id="ARBA00004651"/>
    </source>
</evidence>
<keyword evidence="3 7" id="KW-1003">Cell membrane</keyword>
<keyword evidence="6 7" id="KW-0472">Membrane</keyword>
<keyword evidence="7" id="KW-1006">Bacterial flagellum protein export</keyword>
<evidence type="ECO:0000256" key="4">
    <source>
        <dbReference type="ARBA" id="ARBA00022692"/>
    </source>
</evidence>
<dbReference type="GO" id="GO:0009306">
    <property type="term" value="P:protein secretion"/>
    <property type="evidence" value="ECO:0007669"/>
    <property type="project" value="InterPro"/>
</dbReference>
<feature type="transmembrane region" description="Helical" evidence="7">
    <location>
        <begin position="39"/>
        <end position="58"/>
    </location>
</feature>
<comment type="caution">
    <text evidence="8">The sequence shown here is derived from an EMBL/GenBank/DDBJ whole genome shotgun (WGS) entry which is preliminary data.</text>
</comment>
<keyword evidence="7" id="KW-1005">Bacterial flagellum biogenesis</keyword>
<protein>
    <recommendedName>
        <fullName evidence="7">Flagellar biosynthesis protein FlhA</fullName>
    </recommendedName>
</protein>
<dbReference type="InterPro" id="IPR025505">
    <property type="entry name" value="FHIPEP_CS"/>
</dbReference>
<comment type="function">
    <text evidence="7">Required for formation of the rod structure of the flagellar apparatus. Together with FliI and FliH, may constitute the export apparatus of flagellin.</text>
</comment>
<dbReference type="GO" id="GO:0005886">
    <property type="term" value="C:plasma membrane"/>
    <property type="evidence" value="ECO:0007669"/>
    <property type="project" value="UniProtKB-SubCell"/>
</dbReference>
<dbReference type="RefSeq" id="WP_152668153.1">
    <property type="nucleotide sequence ID" value="NZ_LFVU01000027.1"/>
</dbReference>
<evidence type="ECO:0000256" key="6">
    <source>
        <dbReference type="ARBA" id="ARBA00023136"/>
    </source>
</evidence>
<feature type="transmembrane region" description="Helical" evidence="7">
    <location>
        <begin position="197"/>
        <end position="219"/>
    </location>
</feature>
<dbReference type="PIRSF" id="PIRSF005419">
    <property type="entry name" value="FlhA"/>
    <property type="match status" value="1"/>
</dbReference>
<name>A0A0J8DBM4_CLOCY</name>
<dbReference type="InterPro" id="IPR001712">
    <property type="entry name" value="T3SS_FHIPEP"/>
</dbReference>
<dbReference type="Gene3D" id="3.40.30.60">
    <property type="entry name" value="FHIPEP family, domain 1"/>
    <property type="match status" value="1"/>
</dbReference>
<dbReference type="NCBIfam" id="TIGR01398">
    <property type="entry name" value="FlhA"/>
    <property type="match status" value="1"/>
</dbReference>
<evidence type="ECO:0000313" key="9">
    <source>
        <dbReference type="Proteomes" id="UP000036756"/>
    </source>
</evidence>
<proteinExistence type="inferred from homology"/>
<keyword evidence="9" id="KW-1185">Reference proteome</keyword>
<organism evidence="8 9">
    <name type="scientific">Clostridium cylindrosporum DSM 605</name>
    <dbReference type="NCBI Taxonomy" id="1121307"/>
    <lineage>
        <taxon>Bacteria</taxon>
        <taxon>Bacillati</taxon>
        <taxon>Bacillota</taxon>
        <taxon>Clostridia</taxon>
        <taxon>Eubacteriales</taxon>
        <taxon>Clostridiaceae</taxon>
        <taxon>Clostridium</taxon>
    </lineage>
</organism>
<dbReference type="InterPro" id="IPR006301">
    <property type="entry name" value="FlhA"/>
</dbReference>
<keyword evidence="8" id="KW-0282">Flagellum</keyword>
<dbReference type="STRING" id="1121307.CLCY_2c04760"/>
<sequence>MANTLSKKLSKNVDIFVTLGIIAIVLMIIIPLPAWMLDILLAFNLLISLIVLLTTMFTKEILEFSVFPTLLLVTTLFRIGLNISSTRLILGQGEAGEVIEAFGNFVVGGNYVVGFILFIIIIIVQFVVITNGAGRVSEVSARFTLDAMPGKQMSIDADLSAGIISEEEAKDRRLKMQLEADFYGSMDGASKFVKGDAIAGIAIVAINLIGGVIIGMIFMNLPAMESLQKFALLTIGDGLVSQIPALLISTSSGILVTRSANDRTLGKELSEQMTSYPKVLMMAGSIMGVLGLIPALPGGVFLSVSAICILSAFAIYKSKKSKDPLYSAEYAAVDGGQGEEVAASREPENVLTLLNVEPLEIEIGYGLIPLADQSSGGDLLDRITGVRRQCAVEMGIIVQPIRIRDNLQLATNEYSIKVKSTVIAKGEILCNHYLAIDSFGDGIPIDGITTVEPTFGLPAVWIPDTKKEEAEIMGITVVDPTTVLVTHLAEVIKKHAHELLGRQEVKMLIDNIQESYSAVVEELIPNLLTIGDVQKVLQNLLKERVPVRDLVTILESLADNAITTKDIELLTEYARFSLARTICRSLVDENNIIRVSAVDMNLEQIIGDSIQKSFQGSYPALDPESTQRIFESITNNLNTVEYFNGQPVLLCSPRIRPAFRKLTEIVFPNITILSMNEIPTDVQIETIGMVSIT</sequence>
<dbReference type="GO" id="GO:0044780">
    <property type="term" value="P:bacterial-type flagellum assembly"/>
    <property type="evidence" value="ECO:0007669"/>
    <property type="project" value="InterPro"/>
</dbReference>
<keyword evidence="5 7" id="KW-1133">Transmembrane helix</keyword>
<comment type="subcellular location">
    <subcellularLocation>
        <location evidence="1 7">Cell membrane</location>
        <topology evidence="1 7">Multi-pass membrane protein</topology>
    </subcellularLocation>
</comment>
<feature type="transmembrane region" description="Helical" evidence="7">
    <location>
        <begin position="12"/>
        <end position="33"/>
    </location>
</feature>
<dbReference type="InterPro" id="IPR042196">
    <property type="entry name" value="FHIPEP_4"/>
</dbReference>
<evidence type="ECO:0000313" key="8">
    <source>
        <dbReference type="EMBL" id="KMT21714.1"/>
    </source>
</evidence>
<dbReference type="Pfam" id="PF00771">
    <property type="entry name" value="FHIPEP"/>
    <property type="match status" value="1"/>
</dbReference>
<dbReference type="PROSITE" id="PS00994">
    <property type="entry name" value="FHIPEP"/>
    <property type="match status" value="1"/>
</dbReference>
<dbReference type="PRINTS" id="PR00949">
    <property type="entry name" value="TYPE3IMAPROT"/>
</dbReference>
<dbReference type="AlphaFoldDB" id="A0A0J8DBM4"/>
<keyword evidence="8" id="KW-0969">Cilium</keyword>
<evidence type="ECO:0000256" key="3">
    <source>
        <dbReference type="ARBA" id="ARBA00022475"/>
    </source>
</evidence>
<feature type="transmembrane region" description="Helical" evidence="7">
    <location>
        <begin position="70"/>
        <end position="90"/>
    </location>
</feature>
<dbReference type="OrthoDB" id="9759185at2"/>
<keyword evidence="8" id="KW-0966">Cell projection</keyword>
<accession>A0A0J8DBM4</accession>
<gene>
    <name evidence="7 8" type="primary">flhA</name>
    <name evidence="8" type="ORF">CLCY_2c04760</name>
</gene>
<dbReference type="InterPro" id="IPR042194">
    <property type="entry name" value="FHIPEP_1"/>
</dbReference>
<evidence type="ECO:0000256" key="5">
    <source>
        <dbReference type="ARBA" id="ARBA00022989"/>
    </source>
</evidence>